<dbReference type="CDD" id="cd03220">
    <property type="entry name" value="ABC_KpsT_Wzt"/>
    <property type="match status" value="1"/>
</dbReference>
<dbReference type="Pfam" id="PF00005">
    <property type="entry name" value="ABC_tran"/>
    <property type="match status" value="1"/>
</dbReference>
<dbReference type="PROSITE" id="PS50893">
    <property type="entry name" value="ABC_TRANSPORTER_2"/>
    <property type="match status" value="1"/>
</dbReference>
<dbReference type="InterPro" id="IPR050683">
    <property type="entry name" value="Bact_Polysacc_Export_ATP-bd"/>
</dbReference>
<dbReference type="InterPro" id="IPR003593">
    <property type="entry name" value="AAA+_ATPase"/>
</dbReference>
<keyword evidence="3" id="KW-0547">Nucleotide-binding</keyword>
<keyword evidence="2" id="KW-0813">Transport</keyword>
<evidence type="ECO:0000256" key="3">
    <source>
        <dbReference type="ARBA" id="ARBA00022741"/>
    </source>
</evidence>
<evidence type="ECO:0000256" key="1">
    <source>
        <dbReference type="ARBA" id="ARBA00005417"/>
    </source>
</evidence>
<dbReference type="OrthoDB" id="9778870at2"/>
<evidence type="ECO:0000256" key="4">
    <source>
        <dbReference type="ARBA" id="ARBA00022840"/>
    </source>
</evidence>
<gene>
    <name evidence="6" type="ORF">F0L46_21115</name>
</gene>
<dbReference type="InterPro" id="IPR029439">
    <property type="entry name" value="Wzt_C"/>
</dbReference>
<proteinExistence type="inferred from homology"/>
<dbReference type="InterPro" id="IPR015860">
    <property type="entry name" value="ABC_transpr_TagH-like"/>
</dbReference>
<dbReference type="Proteomes" id="UP000323142">
    <property type="component" value="Unassembled WGS sequence"/>
</dbReference>
<name>A0A5B2V9H7_9HYPH</name>
<comment type="caution">
    <text evidence="6">The sequence shown here is derived from an EMBL/GenBank/DDBJ whole genome shotgun (WGS) entry which is preliminary data.</text>
</comment>
<dbReference type="SMART" id="SM00382">
    <property type="entry name" value="AAA"/>
    <property type="match status" value="1"/>
</dbReference>
<dbReference type="RefSeq" id="WP_149821282.1">
    <property type="nucleotide sequence ID" value="NZ_VUOA01000037.1"/>
</dbReference>
<dbReference type="Gene3D" id="3.40.50.300">
    <property type="entry name" value="P-loop containing nucleotide triphosphate hydrolases"/>
    <property type="match status" value="1"/>
</dbReference>
<dbReference type="SUPFAM" id="SSF52540">
    <property type="entry name" value="P-loop containing nucleoside triphosphate hydrolases"/>
    <property type="match status" value="1"/>
</dbReference>
<organism evidence="6 7">
    <name type="scientific">Salinarimonas soli</name>
    <dbReference type="NCBI Taxonomy" id="1638099"/>
    <lineage>
        <taxon>Bacteria</taxon>
        <taxon>Pseudomonadati</taxon>
        <taxon>Pseudomonadota</taxon>
        <taxon>Alphaproteobacteria</taxon>
        <taxon>Hyphomicrobiales</taxon>
        <taxon>Salinarimonadaceae</taxon>
        <taxon>Salinarimonas</taxon>
    </lineage>
</organism>
<dbReference type="PANTHER" id="PTHR46743:SF2">
    <property type="entry name" value="TEICHOIC ACIDS EXPORT ATP-BINDING PROTEIN TAGH"/>
    <property type="match status" value="1"/>
</dbReference>
<dbReference type="CDD" id="cd10147">
    <property type="entry name" value="Wzt_C-like"/>
    <property type="match status" value="1"/>
</dbReference>
<dbReference type="PANTHER" id="PTHR46743">
    <property type="entry name" value="TEICHOIC ACIDS EXPORT ATP-BINDING PROTEIN TAGH"/>
    <property type="match status" value="1"/>
</dbReference>
<reference evidence="6 7" key="1">
    <citation type="submission" date="2019-09" db="EMBL/GenBank/DDBJ databases">
        <title>Salinarimonas rosea gen. nov., sp. nov., a new member of the a-2 subgroup of the Proteobacteria.</title>
        <authorList>
            <person name="Liu J."/>
        </authorList>
    </citation>
    <scope>NUCLEOTIDE SEQUENCE [LARGE SCALE GENOMIC DNA]</scope>
    <source>
        <strain evidence="6 7">BN140002</strain>
    </source>
</reference>
<evidence type="ECO:0000313" key="6">
    <source>
        <dbReference type="EMBL" id="KAA2235245.1"/>
    </source>
</evidence>
<protein>
    <submittedName>
        <fullName evidence="6">ABC transporter ATP-binding protein</fullName>
    </submittedName>
</protein>
<accession>A0A5B2V9H7</accession>
<evidence type="ECO:0000256" key="2">
    <source>
        <dbReference type="ARBA" id="ARBA00022448"/>
    </source>
</evidence>
<keyword evidence="7" id="KW-1185">Reference proteome</keyword>
<dbReference type="GO" id="GO:0016020">
    <property type="term" value="C:membrane"/>
    <property type="evidence" value="ECO:0007669"/>
    <property type="project" value="InterPro"/>
</dbReference>
<comment type="similarity">
    <text evidence="1">Belongs to the ABC transporter superfamily.</text>
</comment>
<dbReference type="InterPro" id="IPR003439">
    <property type="entry name" value="ABC_transporter-like_ATP-bd"/>
</dbReference>
<dbReference type="EMBL" id="VUOA01000037">
    <property type="protein sequence ID" value="KAA2235245.1"/>
    <property type="molecule type" value="Genomic_DNA"/>
</dbReference>
<dbReference type="AlphaFoldDB" id="A0A5B2V9H7"/>
<feature type="domain" description="ABC transporter" evidence="5">
    <location>
        <begin position="41"/>
        <end position="268"/>
    </location>
</feature>
<reference evidence="6 7" key="2">
    <citation type="submission" date="2019-09" db="EMBL/GenBank/DDBJ databases">
        <authorList>
            <person name="Jin C."/>
        </authorList>
    </citation>
    <scope>NUCLEOTIDE SEQUENCE [LARGE SCALE GENOMIC DNA]</scope>
    <source>
        <strain evidence="6 7">BN140002</strain>
    </source>
</reference>
<evidence type="ECO:0000259" key="5">
    <source>
        <dbReference type="PROSITE" id="PS50893"/>
    </source>
</evidence>
<dbReference type="GO" id="GO:0005524">
    <property type="term" value="F:ATP binding"/>
    <property type="evidence" value="ECO:0007669"/>
    <property type="project" value="UniProtKB-KW"/>
</dbReference>
<evidence type="ECO:0000313" key="7">
    <source>
        <dbReference type="Proteomes" id="UP000323142"/>
    </source>
</evidence>
<sequence>MTIALRVENLGKLYAINQAARGTTLRDQLARGVNRLLGRGSEAQSLIEREANENAARPRDFWALRDVSFEVEEGERVGIIGANGAGKSTLLKILSRITPPTEGRIEIHGRVASLLEVGTGFHPELSGRENVYLNGAVLGMSRGEIARKFDQIVDFSGVEKFIDTPVKHYSSGMYVRLAFSVSAWLDPDILIVDEVLSVGDQAFQKKCEERMRELTREGRTVLFVSHSLATVNQMCKKALYLEEGRALSYGVVEDLTREYNRDVVKQIEVERVQEHGEDWRWHRARFSLPDPQIETLTDHPGAVECLGGEAVSPDGEAADVVPIDKQTHLVVHYRVKRDLPRPLVPTFNVYDELGTIVFVAMPEALLPGRAGDYEVRCVLPAFLLNEGRFTFNANLSDFEADKTTFCAVVGAFRLEVQEVDVAADRRRHGYRAPLPGFTRPRLSISVCPAGAVDRVNTSGEIPRAS</sequence>
<keyword evidence="4 6" id="KW-0067">ATP-binding</keyword>
<dbReference type="GO" id="GO:0016887">
    <property type="term" value="F:ATP hydrolysis activity"/>
    <property type="evidence" value="ECO:0007669"/>
    <property type="project" value="InterPro"/>
</dbReference>
<dbReference type="GO" id="GO:0140359">
    <property type="term" value="F:ABC-type transporter activity"/>
    <property type="evidence" value="ECO:0007669"/>
    <property type="project" value="InterPro"/>
</dbReference>
<dbReference type="InterPro" id="IPR027417">
    <property type="entry name" value="P-loop_NTPase"/>
</dbReference>